<dbReference type="SUPFAM" id="SSF111369">
    <property type="entry name" value="HlyD-like secretion proteins"/>
    <property type="match status" value="1"/>
</dbReference>
<protein>
    <recommendedName>
        <fullName evidence="9">Secretion protein HlyD</fullName>
    </recommendedName>
</protein>
<comment type="caution">
    <text evidence="7">The sequence shown here is derived from an EMBL/GenBank/DDBJ whole genome shotgun (WGS) entry which is preliminary data.</text>
</comment>
<feature type="domain" description="YknX-like C-terminal permuted SH3-like" evidence="6">
    <location>
        <begin position="294"/>
        <end position="360"/>
    </location>
</feature>
<dbReference type="InterPro" id="IPR058792">
    <property type="entry name" value="Beta-barrel_RND_2"/>
</dbReference>
<keyword evidence="8" id="KW-1185">Reference proteome</keyword>
<dbReference type="AlphaFoldDB" id="A0A7I9VHE3"/>
<dbReference type="GO" id="GO:0015562">
    <property type="term" value="F:efflux transmembrane transporter activity"/>
    <property type="evidence" value="ECO:0007669"/>
    <property type="project" value="TreeGrafter"/>
</dbReference>
<dbReference type="Pfam" id="PF25954">
    <property type="entry name" value="Beta-barrel_RND_2"/>
    <property type="match status" value="1"/>
</dbReference>
<dbReference type="GO" id="GO:1990281">
    <property type="term" value="C:efflux pump complex"/>
    <property type="evidence" value="ECO:0007669"/>
    <property type="project" value="TreeGrafter"/>
</dbReference>
<dbReference type="Proteomes" id="UP000503640">
    <property type="component" value="Unassembled WGS sequence"/>
</dbReference>
<sequence>MPTIRPPRGLRAAACLLLCLAAACQRGPKGPRVRPVPVVAAAAVAVRDVPVEVRAAVDLRPLFAADVGSKVVGYLDAVLVDRGDRVRRGQLLALVRPSDLPDQLSAARHQLAQAQASAALARANQERAVRLAPAGVVSQQELQQNEAALATSEAALQTAQANVAALATRLGETRIESPLEGAVSARRLDPGALVGPTAGTGSILTVERDDVLRAFVPVNEADAGQVRVGQDARLALDAFPGREWTGKVVRLAPGLDPLTRTLDAEVQIKNAAGELRSGMYGRCAIVTAVHPAAVVVPAVAVQISDERQYVYVLQGEKVKRTEVKTGVDGGTWLEVVSGLASGDVVVIAGIDGLADGAAVQAQRDVDPYTGQKTASAADAR</sequence>
<accession>A0A7I9VHE3</accession>
<evidence type="ECO:0000256" key="2">
    <source>
        <dbReference type="SAM" id="Coils"/>
    </source>
</evidence>
<dbReference type="RefSeq" id="WP_176062661.1">
    <property type="nucleotide sequence ID" value="NZ_BJTG01000001.1"/>
</dbReference>
<feature type="domain" description="Multidrug resistance protein MdtA-like barrel-sandwich hybrid" evidence="4">
    <location>
        <begin position="65"/>
        <end position="198"/>
    </location>
</feature>
<dbReference type="Pfam" id="PF25917">
    <property type="entry name" value="BSH_RND"/>
    <property type="match status" value="1"/>
</dbReference>
<dbReference type="Gene3D" id="2.40.50.100">
    <property type="match status" value="1"/>
</dbReference>
<dbReference type="FunFam" id="2.40.30.170:FF:000010">
    <property type="entry name" value="Efflux RND transporter periplasmic adaptor subunit"/>
    <property type="match status" value="1"/>
</dbReference>
<comment type="similarity">
    <text evidence="1">Belongs to the membrane fusion protein (MFP) (TC 8.A.1) family.</text>
</comment>
<evidence type="ECO:0000313" key="8">
    <source>
        <dbReference type="Proteomes" id="UP000503640"/>
    </source>
</evidence>
<evidence type="ECO:0000259" key="6">
    <source>
        <dbReference type="Pfam" id="PF25989"/>
    </source>
</evidence>
<reference evidence="8" key="1">
    <citation type="journal article" date="2020" name="Appl. Environ. Microbiol.">
        <title>Diazotrophic Anaeromyxobacter Isolates from Soils.</title>
        <authorList>
            <person name="Masuda Y."/>
            <person name="Yamanaka H."/>
            <person name="Xu Z.X."/>
            <person name="Shiratori Y."/>
            <person name="Aono T."/>
            <person name="Amachi S."/>
            <person name="Senoo K."/>
            <person name="Itoh H."/>
        </authorList>
    </citation>
    <scope>NUCLEOTIDE SEQUENCE [LARGE SCALE GENOMIC DNA]</scope>
    <source>
        <strain evidence="8">R267</strain>
    </source>
</reference>
<dbReference type="Pfam" id="PF25989">
    <property type="entry name" value="YknX_C"/>
    <property type="match status" value="1"/>
</dbReference>
<dbReference type="PANTHER" id="PTHR30469">
    <property type="entry name" value="MULTIDRUG RESISTANCE PROTEIN MDTA"/>
    <property type="match status" value="1"/>
</dbReference>
<proteinExistence type="inferred from homology"/>
<evidence type="ECO:0000259" key="4">
    <source>
        <dbReference type="Pfam" id="PF25917"/>
    </source>
</evidence>
<evidence type="ECO:0000313" key="7">
    <source>
        <dbReference type="EMBL" id="GEJ55816.1"/>
    </source>
</evidence>
<dbReference type="NCBIfam" id="TIGR01730">
    <property type="entry name" value="RND_mfp"/>
    <property type="match status" value="1"/>
</dbReference>
<dbReference type="InterPro" id="IPR058637">
    <property type="entry name" value="YknX-like_C"/>
</dbReference>
<feature type="domain" description="CusB-like beta-barrel" evidence="5">
    <location>
        <begin position="217"/>
        <end position="285"/>
    </location>
</feature>
<dbReference type="Pfam" id="PF25876">
    <property type="entry name" value="HH_MFP_RND"/>
    <property type="match status" value="1"/>
</dbReference>
<dbReference type="EMBL" id="BJTG01000001">
    <property type="protein sequence ID" value="GEJ55816.1"/>
    <property type="molecule type" value="Genomic_DNA"/>
</dbReference>
<dbReference type="PROSITE" id="PS51257">
    <property type="entry name" value="PROKAR_LIPOPROTEIN"/>
    <property type="match status" value="1"/>
</dbReference>
<name>A0A7I9VHE3_9BACT</name>
<evidence type="ECO:0000256" key="1">
    <source>
        <dbReference type="ARBA" id="ARBA00009477"/>
    </source>
</evidence>
<dbReference type="InterPro" id="IPR058625">
    <property type="entry name" value="MdtA-like_BSH"/>
</dbReference>
<feature type="coiled-coil region" evidence="2">
    <location>
        <begin position="104"/>
        <end position="162"/>
    </location>
</feature>
<feature type="domain" description="Multidrug resistance protein MdtA-like alpha-helical hairpin" evidence="3">
    <location>
        <begin position="104"/>
        <end position="164"/>
    </location>
</feature>
<keyword evidence="2" id="KW-0175">Coiled coil</keyword>
<gene>
    <name evidence="7" type="ORF">AMYX_05570</name>
</gene>
<dbReference type="Gene3D" id="2.40.420.20">
    <property type="match status" value="1"/>
</dbReference>
<dbReference type="InterPro" id="IPR058624">
    <property type="entry name" value="MdtA-like_HH"/>
</dbReference>
<dbReference type="Gene3D" id="1.10.287.470">
    <property type="entry name" value="Helix hairpin bin"/>
    <property type="match status" value="1"/>
</dbReference>
<dbReference type="InterPro" id="IPR006143">
    <property type="entry name" value="RND_pump_MFP"/>
</dbReference>
<evidence type="ECO:0000259" key="5">
    <source>
        <dbReference type="Pfam" id="PF25954"/>
    </source>
</evidence>
<evidence type="ECO:0000259" key="3">
    <source>
        <dbReference type="Pfam" id="PF25876"/>
    </source>
</evidence>
<dbReference type="Gene3D" id="2.40.30.170">
    <property type="match status" value="1"/>
</dbReference>
<organism evidence="7 8">
    <name type="scientific">Anaeromyxobacter diazotrophicus</name>
    <dbReference type="NCBI Taxonomy" id="2590199"/>
    <lineage>
        <taxon>Bacteria</taxon>
        <taxon>Pseudomonadati</taxon>
        <taxon>Myxococcota</taxon>
        <taxon>Myxococcia</taxon>
        <taxon>Myxococcales</taxon>
        <taxon>Cystobacterineae</taxon>
        <taxon>Anaeromyxobacteraceae</taxon>
        <taxon>Anaeromyxobacter</taxon>
    </lineage>
</organism>
<evidence type="ECO:0008006" key="9">
    <source>
        <dbReference type="Google" id="ProtNLM"/>
    </source>
</evidence>